<accession>A0ABS5S8F7</accession>
<keyword evidence="2" id="KW-1185">Reference proteome</keyword>
<proteinExistence type="predicted"/>
<name>A0ABS5S8F7_9BACT</name>
<evidence type="ECO:0000313" key="1">
    <source>
        <dbReference type="EMBL" id="MBT0651655.1"/>
    </source>
</evidence>
<evidence type="ECO:0000313" key="2">
    <source>
        <dbReference type="Proteomes" id="UP000756860"/>
    </source>
</evidence>
<comment type="caution">
    <text evidence="1">The sequence shown here is derived from an EMBL/GenBank/DDBJ whole genome shotgun (WGS) entry which is preliminary data.</text>
</comment>
<reference evidence="1 2" key="1">
    <citation type="submission" date="2021-05" db="EMBL/GenBank/DDBJ databases">
        <title>The draft genome of Geobacter luticola JCM 17780.</title>
        <authorList>
            <person name="Xu Z."/>
            <person name="Masuda Y."/>
            <person name="Itoh H."/>
            <person name="Senoo K."/>
        </authorList>
    </citation>
    <scope>NUCLEOTIDE SEQUENCE [LARGE SCALE GENOMIC DNA]</scope>
    <source>
        <strain evidence="1 2">JCM 17780</strain>
    </source>
</reference>
<protein>
    <submittedName>
        <fullName evidence="1">Uncharacterized protein</fullName>
    </submittedName>
</protein>
<gene>
    <name evidence="1" type="ORF">KI810_01180</name>
</gene>
<dbReference type="EMBL" id="JAHCVK010000001">
    <property type="protein sequence ID" value="MBT0651655.1"/>
    <property type="molecule type" value="Genomic_DNA"/>
</dbReference>
<sequence>MKVDLALLNNLISKRSAEIEQSVAGTGYLARTVIGVGTFLLDNEGNTDLLTSKQLATFDKFLKPLLESRPTRPGK</sequence>
<dbReference type="Proteomes" id="UP000756860">
    <property type="component" value="Unassembled WGS sequence"/>
</dbReference>
<organism evidence="1 2">
    <name type="scientific">Geomobilimonas luticola</name>
    <dbReference type="NCBI Taxonomy" id="1114878"/>
    <lineage>
        <taxon>Bacteria</taxon>
        <taxon>Pseudomonadati</taxon>
        <taxon>Thermodesulfobacteriota</taxon>
        <taxon>Desulfuromonadia</taxon>
        <taxon>Geobacterales</taxon>
        <taxon>Geobacteraceae</taxon>
        <taxon>Geomobilimonas</taxon>
    </lineage>
</organism>
<dbReference type="RefSeq" id="WP_214173659.1">
    <property type="nucleotide sequence ID" value="NZ_JAHCVK010000001.1"/>
</dbReference>